<dbReference type="InterPro" id="IPR001509">
    <property type="entry name" value="Epimerase_deHydtase"/>
</dbReference>
<dbReference type="GeneID" id="91461643"/>
<dbReference type="Gene3D" id="3.90.25.10">
    <property type="entry name" value="UDP-galactose 4-epimerase, domain 1"/>
    <property type="match status" value="1"/>
</dbReference>
<dbReference type="Pfam" id="PF01370">
    <property type="entry name" value="Epimerase"/>
    <property type="match status" value="1"/>
</dbReference>
<organism evidence="3 4">
    <name type="scientific">Streptomyces griseofuscus</name>
    <dbReference type="NCBI Taxonomy" id="146922"/>
    <lineage>
        <taxon>Bacteria</taxon>
        <taxon>Bacillati</taxon>
        <taxon>Actinomycetota</taxon>
        <taxon>Actinomycetes</taxon>
        <taxon>Kitasatosporales</taxon>
        <taxon>Streptomycetaceae</taxon>
        <taxon>Streptomyces</taxon>
    </lineage>
</organism>
<evidence type="ECO:0000259" key="2">
    <source>
        <dbReference type="Pfam" id="PF01370"/>
    </source>
</evidence>
<dbReference type="EMBL" id="CP051006">
    <property type="protein sequence ID" value="QNT92376.1"/>
    <property type="molecule type" value="Genomic_DNA"/>
</dbReference>
<dbReference type="Gene3D" id="3.40.50.720">
    <property type="entry name" value="NAD(P)-binding Rossmann-like Domain"/>
    <property type="match status" value="1"/>
</dbReference>
<dbReference type="Proteomes" id="UP000516422">
    <property type="component" value="Chromosome"/>
</dbReference>
<dbReference type="InterPro" id="IPR036291">
    <property type="entry name" value="NAD(P)-bd_dom_sf"/>
</dbReference>
<sequence>MKIVITGGAGFIGSNLARTLLELREVSQVRVIDNLSTGDKESIAGLDVHFFEGDIQDAALLERAFHGADAVVHLAALPSVPRSVKDPLASHHANATGTLQVLEAARRAGNLHVIAASSSSVYGANPCLPKHEGLTTAPMSPYAVTKLATEAYLGAYHHSFGLPVLPFRFFNVYGPGQRADHPYAAVIPKWISAALNGHVVTVHGDGTQTRDFTYVGTVCEVLADAVLRRVVEPKPVNLAFGTRISLLSLVPEIEAATGLRAVTEHRARRVGDVPHSQADQSRLRALFPTISPTPLQEGIRATANWISRTNERCTCGQGGNAAAGCRGAARFRRLGDPSIHIASAARDC</sequence>
<dbReference type="KEGG" id="sgf:HEP81_02050"/>
<evidence type="ECO:0000313" key="3">
    <source>
        <dbReference type="EMBL" id="QNT92376.1"/>
    </source>
</evidence>
<evidence type="ECO:0000313" key="4">
    <source>
        <dbReference type="Proteomes" id="UP000516422"/>
    </source>
</evidence>
<reference evidence="3 4" key="1">
    <citation type="submission" date="2020-04" db="EMBL/GenBank/DDBJ databases">
        <title>Characterization and engineering of Streptomyces griseofuscus DSM40191 as a potential heterologous host for expression of BGCs.</title>
        <authorList>
            <person name="Gren T."/>
            <person name="Whitford C.M."/>
            <person name="Mohite O.S."/>
            <person name="Joergensen T.S."/>
            <person name="Nielsen J.B."/>
            <person name="Lee S.Y."/>
            <person name="Weber T."/>
        </authorList>
    </citation>
    <scope>NUCLEOTIDE SEQUENCE [LARGE SCALE GENOMIC DNA]</scope>
    <source>
        <strain evidence="3 4">DSM 40191</strain>
    </source>
</reference>
<gene>
    <name evidence="3" type="primary">galE_2</name>
    <name evidence="3" type="ORF">HEP81_02050</name>
</gene>
<proteinExistence type="inferred from homology"/>
<comment type="similarity">
    <text evidence="1">Belongs to the NAD(P)-dependent epimerase/dehydratase family.</text>
</comment>
<evidence type="ECO:0000256" key="1">
    <source>
        <dbReference type="ARBA" id="ARBA00007637"/>
    </source>
</evidence>
<feature type="domain" description="NAD-dependent epimerase/dehydratase" evidence="2">
    <location>
        <begin position="3"/>
        <end position="238"/>
    </location>
</feature>
<accession>A0A7H1PWE6</accession>
<dbReference type="SUPFAM" id="SSF51735">
    <property type="entry name" value="NAD(P)-binding Rossmann-fold domains"/>
    <property type="match status" value="1"/>
</dbReference>
<protein>
    <submittedName>
        <fullName evidence="3">UDP-glucose 4-epimerase</fullName>
    </submittedName>
</protein>
<dbReference type="PANTHER" id="PTHR43000">
    <property type="entry name" value="DTDP-D-GLUCOSE 4,6-DEHYDRATASE-RELATED"/>
    <property type="match status" value="1"/>
</dbReference>
<dbReference type="RefSeq" id="WP_078967689.1">
    <property type="nucleotide sequence ID" value="NZ_CP051006.1"/>
</dbReference>
<dbReference type="AlphaFoldDB" id="A0A7H1PWE6"/>
<name>A0A7H1PWE6_9ACTN</name>